<evidence type="ECO:0000256" key="1">
    <source>
        <dbReference type="SAM" id="MobiDB-lite"/>
    </source>
</evidence>
<accession>A0ABD2SV46</accession>
<dbReference type="AlphaFoldDB" id="A0ABD2SV46"/>
<feature type="compositionally biased region" description="Polar residues" evidence="1">
    <location>
        <begin position="10"/>
        <end position="23"/>
    </location>
</feature>
<reference evidence="2 3" key="1">
    <citation type="submission" date="2024-05" db="EMBL/GenBank/DDBJ databases">
        <title>De novo assembly of an allotetraploid wild potato.</title>
        <authorList>
            <person name="Hosaka A.J."/>
        </authorList>
    </citation>
    <scope>NUCLEOTIDE SEQUENCE [LARGE SCALE GENOMIC DNA]</scope>
    <source>
        <tissue evidence="2">Young leaves</tissue>
    </source>
</reference>
<gene>
    <name evidence="2" type="ORF">AABB24_021410</name>
</gene>
<organism evidence="2 3">
    <name type="scientific">Solanum stoloniferum</name>
    <dbReference type="NCBI Taxonomy" id="62892"/>
    <lineage>
        <taxon>Eukaryota</taxon>
        <taxon>Viridiplantae</taxon>
        <taxon>Streptophyta</taxon>
        <taxon>Embryophyta</taxon>
        <taxon>Tracheophyta</taxon>
        <taxon>Spermatophyta</taxon>
        <taxon>Magnoliopsida</taxon>
        <taxon>eudicotyledons</taxon>
        <taxon>Gunneridae</taxon>
        <taxon>Pentapetalae</taxon>
        <taxon>asterids</taxon>
        <taxon>lamiids</taxon>
        <taxon>Solanales</taxon>
        <taxon>Solanaceae</taxon>
        <taxon>Solanoideae</taxon>
        <taxon>Solaneae</taxon>
        <taxon>Solanum</taxon>
    </lineage>
</organism>
<keyword evidence="3" id="KW-1185">Reference proteome</keyword>
<dbReference type="Proteomes" id="UP001627284">
    <property type="component" value="Unassembled WGS sequence"/>
</dbReference>
<proteinExistence type="predicted"/>
<evidence type="ECO:0000313" key="2">
    <source>
        <dbReference type="EMBL" id="KAL3347715.1"/>
    </source>
</evidence>
<dbReference type="EMBL" id="JBJKTR010000013">
    <property type="protein sequence ID" value="KAL3347715.1"/>
    <property type="molecule type" value="Genomic_DNA"/>
</dbReference>
<evidence type="ECO:0000313" key="3">
    <source>
        <dbReference type="Proteomes" id="UP001627284"/>
    </source>
</evidence>
<name>A0ABD2SV46_9SOLN</name>
<feature type="region of interest" description="Disordered" evidence="1">
    <location>
        <begin position="1"/>
        <end position="33"/>
    </location>
</feature>
<dbReference type="EMBL" id="JBJKTR010000013">
    <property type="protein sequence ID" value="KAL3347714.1"/>
    <property type="molecule type" value="Genomic_DNA"/>
</dbReference>
<comment type="caution">
    <text evidence="2">The sequence shown here is derived from an EMBL/GenBank/DDBJ whole genome shotgun (WGS) entry which is preliminary data.</text>
</comment>
<sequence>MEPSKYESEVSLTRNPQDSQETNIAPKKAKSRSGPLKIQLRPLLSLKYFPKSNGTVEIPIQASEPKMLIKVNPKTKIFQISNFGPQIYNKTPNLKLTTLLSPFPHFGTDEIECISFQDSKLQKTQKNVVINFSVLKFYSFHNSQLLTQSLKQI</sequence>
<evidence type="ECO:0008006" key="4">
    <source>
        <dbReference type="Google" id="ProtNLM"/>
    </source>
</evidence>
<protein>
    <recommendedName>
        <fullName evidence="4">MSP domain-containing protein</fullName>
    </recommendedName>
</protein>